<sequence>MQLFYVDQQWSQALEAHAASFCLIQSWIIIRFLCNQSSDYIPQDLEINLVKFPNVADAILANSMHYSELQDIKRVIVNTHAIEPQLGVDACIKLFDQFKSYEGLYFFLGSYLSSWMSEHPSETTGEEDAEEDIFELGEDVSQPLKKQRAPRSKLVSRNTCRADVLNVYEIEKSKLYSFLDELSSKMTLTTDIWPSDLQNFGEPIEVEWFGIPMDVPIRWNSTNEMLEAALPLRNAFARLDLTDKNYDHNPSDEEWEIATIIFLDPRCKMAVVEFYFEQMYGPYESTNYIDKVRTTFSKLFDEYDSDGSSSSGSHAVMGSSKHNLGGFQEWYEKGHASSIHALQKSEMDQYLEEIVFSNTEDFNIFWWKVNSGKYPTLARMAHDILAIPATTVASEAAFSVGGRVIDESRASLLPDIVEALMTANDWIESPKKINAEFSAVEIAIPEKVHSSQDPSSTTFQVISVVSSDGQSIQDVIAEKIPHFMAGFSTLICCLIVSSLLSWRLFSAAVPLTLLYCTGVGIREANDETRYEDERFLQGCRLGAFLLPKKEKVVVRFSSQDSALCWEE</sequence>
<protein>
    <submittedName>
        <fullName evidence="1">Uncharacterized protein</fullName>
    </submittedName>
</protein>
<proteinExistence type="predicted"/>
<gene>
    <name evidence="1" type="ORF">RHMOL_Rhmol12G0124700</name>
</gene>
<accession>A0ACC0LIK2</accession>
<dbReference type="Proteomes" id="UP001062846">
    <property type="component" value="Chromosome 12"/>
</dbReference>
<name>A0ACC0LIK2_RHOML</name>
<reference evidence="1" key="1">
    <citation type="submission" date="2022-02" db="EMBL/GenBank/DDBJ databases">
        <title>Plant Genome Project.</title>
        <authorList>
            <person name="Zhang R.-G."/>
        </authorList>
    </citation>
    <scope>NUCLEOTIDE SEQUENCE</scope>
    <source>
        <strain evidence="1">AT1</strain>
    </source>
</reference>
<evidence type="ECO:0000313" key="1">
    <source>
        <dbReference type="EMBL" id="KAI8528096.1"/>
    </source>
</evidence>
<dbReference type="EMBL" id="CM046399">
    <property type="protein sequence ID" value="KAI8528096.1"/>
    <property type="molecule type" value="Genomic_DNA"/>
</dbReference>
<comment type="caution">
    <text evidence="1">The sequence shown here is derived from an EMBL/GenBank/DDBJ whole genome shotgun (WGS) entry which is preliminary data.</text>
</comment>
<organism evidence="1 2">
    <name type="scientific">Rhododendron molle</name>
    <name type="common">Chinese azalea</name>
    <name type="synonym">Azalea mollis</name>
    <dbReference type="NCBI Taxonomy" id="49168"/>
    <lineage>
        <taxon>Eukaryota</taxon>
        <taxon>Viridiplantae</taxon>
        <taxon>Streptophyta</taxon>
        <taxon>Embryophyta</taxon>
        <taxon>Tracheophyta</taxon>
        <taxon>Spermatophyta</taxon>
        <taxon>Magnoliopsida</taxon>
        <taxon>eudicotyledons</taxon>
        <taxon>Gunneridae</taxon>
        <taxon>Pentapetalae</taxon>
        <taxon>asterids</taxon>
        <taxon>Ericales</taxon>
        <taxon>Ericaceae</taxon>
        <taxon>Ericoideae</taxon>
        <taxon>Rhodoreae</taxon>
        <taxon>Rhododendron</taxon>
    </lineage>
</organism>
<keyword evidence="2" id="KW-1185">Reference proteome</keyword>
<evidence type="ECO:0000313" key="2">
    <source>
        <dbReference type="Proteomes" id="UP001062846"/>
    </source>
</evidence>